<dbReference type="Proteomes" id="UP000077115">
    <property type="component" value="Unassembled WGS sequence"/>
</dbReference>
<protein>
    <recommendedName>
        <fullName evidence="2">HTH myb-type domain-containing protein</fullName>
    </recommendedName>
</protein>
<dbReference type="PANTHER" id="PTHR12802:SF173">
    <property type="entry name" value="MYB-LIKE PROTEIN K"/>
    <property type="match status" value="1"/>
</dbReference>
<name>A0A177W7U7_BATDL</name>
<organism evidence="3 4">
    <name type="scientific">Batrachochytrium dendrobatidis (strain JEL423)</name>
    <dbReference type="NCBI Taxonomy" id="403673"/>
    <lineage>
        <taxon>Eukaryota</taxon>
        <taxon>Fungi</taxon>
        <taxon>Fungi incertae sedis</taxon>
        <taxon>Chytridiomycota</taxon>
        <taxon>Chytridiomycota incertae sedis</taxon>
        <taxon>Chytridiomycetes</taxon>
        <taxon>Rhizophydiales</taxon>
        <taxon>Rhizophydiales incertae sedis</taxon>
        <taxon>Batrachochytrium</taxon>
    </lineage>
</organism>
<dbReference type="Gene3D" id="1.10.10.60">
    <property type="entry name" value="Homeodomain-like"/>
    <property type="match status" value="1"/>
</dbReference>
<dbReference type="SUPFAM" id="SSF46689">
    <property type="entry name" value="Homeodomain-like"/>
    <property type="match status" value="1"/>
</dbReference>
<evidence type="ECO:0000313" key="4">
    <source>
        <dbReference type="Proteomes" id="UP000077115"/>
    </source>
</evidence>
<reference evidence="3 4" key="1">
    <citation type="submission" date="2006-10" db="EMBL/GenBank/DDBJ databases">
        <title>The Genome Sequence of Batrachochytrium dendrobatidis JEL423.</title>
        <authorList>
            <consortium name="The Broad Institute Genome Sequencing Platform"/>
            <person name="Birren B."/>
            <person name="Lander E."/>
            <person name="Galagan J."/>
            <person name="Cuomo C."/>
            <person name="Devon K."/>
            <person name="Jaffe D."/>
            <person name="Butler J."/>
            <person name="Alvarez P."/>
            <person name="Gnerre S."/>
            <person name="Grabherr M."/>
            <person name="Kleber M."/>
            <person name="Mauceli E."/>
            <person name="Brockman W."/>
            <person name="Young S."/>
            <person name="LaButti K."/>
            <person name="Sykes S."/>
            <person name="DeCaprio D."/>
            <person name="Crawford M."/>
            <person name="Koehrsen M."/>
            <person name="Engels R."/>
            <person name="Montgomery P."/>
            <person name="Pearson M."/>
            <person name="Howarth C."/>
            <person name="Larson L."/>
            <person name="White J."/>
            <person name="O'Leary S."/>
            <person name="Kodira C."/>
            <person name="Zeng Q."/>
            <person name="Yandava C."/>
            <person name="Alvarado L."/>
            <person name="Longcore J."/>
            <person name="James T."/>
        </authorList>
    </citation>
    <scope>NUCLEOTIDE SEQUENCE [LARGE SCALE GENOMIC DNA]</scope>
    <source>
        <strain evidence="3 4">JEL423</strain>
    </source>
</reference>
<evidence type="ECO:0000259" key="2">
    <source>
        <dbReference type="PROSITE" id="PS51294"/>
    </source>
</evidence>
<dbReference type="Pfam" id="PF00249">
    <property type="entry name" value="Myb_DNA-binding"/>
    <property type="match status" value="1"/>
</dbReference>
<dbReference type="InterPro" id="IPR009057">
    <property type="entry name" value="Homeodomain-like_sf"/>
</dbReference>
<sequence>MNLQISTSTALTRLQTSATIHTTLQSTPSCMAPCTKNTFQYSQMYESLLEYPSALRMLADLAPITHASSTHRSTADGIHQNWESVPSKSKETQNINTKLVYNHSGISSLVYAAALYESGGVNPESMNSSHSVHETHKEDCTAAAEGFKRNRHLIHSGLKNEHIASIHNNGSIALPHKTVDIPLNQKPISSAKKCKVVTKGTRAGKFTTEEVDRLKTGLEIYGRDWNQLARHIATRDASAVRSHAQKHFIKLFRDNIPLPKKVYESGAGYSLSGKPLNPNSAAARPYLKNRTIPLYIPCQVAEKEQVPEFIPESTQLQFELPRVRMNMH</sequence>
<dbReference type="PANTHER" id="PTHR12802">
    <property type="entry name" value="SWI/SNF COMPLEX-RELATED"/>
    <property type="match status" value="1"/>
</dbReference>
<dbReference type="STRING" id="403673.A0A177W7U7"/>
<keyword evidence="1" id="KW-0539">Nucleus</keyword>
<dbReference type="InterPro" id="IPR001005">
    <property type="entry name" value="SANT/Myb"/>
</dbReference>
<dbReference type="InterPro" id="IPR017930">
    <property type="entry name" value="Myb_dom"/>
</dbReference>
<accession>A0A177W7U7</accession>
<dbReference type="VEuPathDB" id="FungiDB:BDEG_20049"/>
<dbReference type="eggNOG" id="ENOG502T31N">
    <property type="taxonomic scope" value="Eukaryota"/>
</dbReference>
<reference evidence="3 4" key="2">
    <citation type="submission" date="2016-05" db="EMBL/GenBank/DDBJ databases">
        <title>Lineage-specific infection strategies underlie the spectrum of fungal disease in amphibians.</title>
        <authorList>
            <person name="Cuomo C.A."/>
            <person name="Farrer R.A."/>
            <person name="James T."/>
            <person name="Longcore J."/>
            <person name="Birren B."/>
        </authorList>
    </citation>
    <scope>NUCLEOTIDE SEQUENCE [LARGE SCALE GENOMIC DNA]</scope>
    <source>
        <strain evidence="3 4">JEL423</strain>
    </source>
</reference>
<proteinExistence type="predicted"/>
<dbReference type="EMBL" id="DS022300">
    <property type="protein sequence ID" value="OAJ35815.1"/>
    <property type="molecule type" value="Genomic_DNA"/>
</dbReference>
<dbReference type="OrthoDB" id="118550at2759"/>
<gene>
    <name evidence="3" type="ORF">BDEG_20049</name>
</gene>
<feature type="domain" description="HTH myb-type" evidence="2">
    <location>
        <begin position="198"/>
        <end position="252"/>
    </location>
</feature>
<evidence type="ECO:0000256" key="1">
    <source>
        <dbReference type="ARBA" id="ARBA00023242"/>
    </source>
</evidence>
<dbReference type="CDD" id="cd00167">
    <property type="entry name" value="SANT"/>
    <property type="match status" value="1"/>
</dbReference>
<evidence type="ECO:0000313" key="3">
    <source>
        <dbReference type="EMBL" id="OAJ35815.1"/>
    </source>
</evidence>
<dbReference type="SMART" id="SM00717">
    <property type="entry name" value="SANT"/>
    <property type="match status" value="1"/>
</dbReference>
<dbReference type="PROSITE" id="PS51294">
    <property type="entry name" value="HTH_MYB"/>
    <property type="match status" value="1"/>
</dbReference>
<dbReference type="AlphaFoldDB" id="A0A177W7U7"/>